<evidence type="ECO:0000256" key="6">
    <source>
        <dbReference type="ARBA" id="ARBA00023136"/>
    </source>
</evidence>
<evidence type="ECO:0000256" key="2">
    <source>
        <dbReference type="ARBA" id="ARBA00022676"/>
    </source>
</evidence>
<keyword evidence="10" id="KW-1185">Reference proteome</keyword>
<dbReference type="PANTHER" id="PTHR48090:SF1">
    <property type="entry name" value="PROPHAGE BACTOPRENOL GLUCOSYL TRANSFERASE HOMOLOG"/>
    <property type="match status" value="1"/>
</dbReference>
<gene>
    <name evidence="9" type="ORF">AF332_26140</name>
</gene>
<proteinExistence type="predicted"/>
<dbReference type="AlphaFoldDB" id="A0A0M0GKL6"/>
<evidence type="ECO:0000256" key="4">
    <source>
        <dbReference type="ARBA" id="ARBA00022692"/>
    </source>
</evidence>
<dbReference type="EMBL" id="LGUF01000007">
    <property type="protein sequence ID" value="KON89961.1"/>
    <property type="molecule type" value="Genomic_DNA"/>
</dbReference>
<accession>A0A0M0GKL6</accession>
<feature type="transmembrane region" description="Helical" evidence="7">
    <location>
        <begin position="238"/>
        <end position="258"/>
    </location>
</feature>
<dbReference type="PANTHER" id="PTHR48090">
    <property type="entry name" value="UNDECAPRENYL-PHOSPHATE 4-DEOXY-4-FORMAMIDO-L-ARABINOSE TRANSFERASE-RELATED"/>
    <property type="match status" value="1"/>
</dbReference>
<keyword evidence="6 7" id="KW-0472">Membrane</keyword>
<dbReference type="GO" id="GO:0005886">
    <property type="term" value="C:plasma membrane"/>
    <property type="evidence" value="ECO:0007669"/>
    <property type="project" value="TreeGrafter"/>
</dbReference>
<keyword evidence="5 7" id="KW-1133">Transmembrane helix</keyword>
<dbReference type="InterPro" id="IPR001173">
    <property type="entry name" value="Glyco_trans_2-like"/>
</dbReference>
<evidence type="ECO:0000259" key="8">
    <source>
        <dbReference type="Pfam" id="PF00535"/>
    </source>
</evidence>
<dbReference type="Proteomes" id="UP000037109">
    <property type="component" value="Unassembled WGS sequence"/>
</dbReference>
<dbReference type="SUPFAM" id="SSF53448">
    <property type="entry name" value="Nucleotide-diphospho-sugar transferases"/>
    <property type="match status" value="1"/>
</dbReference>
<keyword evidence="2" id="KW-0328">Glycosyltransferase</keyword>
<evidence type="ECO:0000256" key="1">
    <source>
        <dbReference type="ARBA" id="ARBA00004141"/>
    </source>
</evidence>
<evidence type="ECO:0000313" key="10">
    <source>
        <dbReference type="Proteomes" id="UP000037109"/>
    </source>
</evidence>
<dbReference type="GO" id="GO:0016757">
    <property type="term" value="F:glycosyltransferase activity"/>
    <property type="evidence" value="ECO:0007669"/>
    <property type="project" value="UniProtKB-KW"/>
</dbReference>
<reference evidence="10" key="1">
    <citation type="submission" date="2015-07" db="EMBL/GenBank/DDBJ databases">
        <title>Fjat-10036 dsm4.</title>
        <authorList>
            <person name="Liu B."/>
            <person name="Wang J."/>
            <person name="Zhu Y."/>
            <person name="Liu G."/>
            <person name="Chen Q."/>
            <person name="Chen Z."/>
            <person name="Lan J."/>
            <person name="Che J."/>
            <person name="Ge C."/>
            <person name="Shi H."/>
            <person name="Pan Z."/>
            <person name="Liu X."/>
        </authorList>
    </citation>
    <scope>NUCLEOTIDE SEQUENCE [LARGE SCALE GENOMIC DNA]</scope>
    <source>
        <strain evidence="10">DSM 4</strain>
    </source>
</reference>
<dbReference type="STRING" id="1459.AF332_26140"/>
<name>A0A0M0GKL6_SPOGL</name>
<dbReference type="Gene3D" id="3.90.550.10">
    <property type="entry name" value="Spore Coat Polysaccharide Biosynthesis Protein SpsA, Chain A"/>
    <property type="match status" value="1"/>
</dbReference>
<dbReference type="OrthoDB" id="9807778at2"/>
<keyword evidence="4 7" id="KW-0812">Transmembrane</keyword>
<evidence type="ECO:0000256" key="5">
    <source>
        <dbReference type="ARBA" id="ARBA00022989"/>
    </source>
</evidence>
<evidence type="ECO:0000256" key="7">
    <source>
        <dbReference type="SAM" id="Phobius"/>
    </source>
</evidence>
<keyword evidence="3 9" id="KW-0808">Transferase</keyword>
<comment type="subcellular location">
    <subcellularLocation>
        <location evidence="1">Membrane</location>
        <topology evidence="1">Multi-pass membrane protein</topology>
    </subcellularLocation>
</comment>
<dbReference type="InterPro" id="IPR050256">
    <property type="entry name" value="Glycosyltransferase_2"/>
</dbReference>
<protein>
    <submittedName>
        <fullName evidence="9">Glycosyltransferase</fullName>
    </submittedName>
</protein>
<feature type="transmembrane region" description="Helical" evidence="7">
    <location>
        <begin position="270"/>
        <end position="295"/>
    </location>
</feature>
<dbReference type="CDD" id="cd04187">
    <property type="entry name" value="DPM1_like_bac"/>
    <property type="match status" value="1"/>
</dbReference>
<dbReference type="Pfam" id="PF00535">
    <property type="entry name" value="Glycos_transf_2"/>
    <property type="match status" value="1"/>
</dbReference>
<dbReference type="RefSeq" id="WP_053437325.1">
    <property type="nucleotide sequence ID" value="NZ_LGUF01000007.1"/>
</dbReference>
<comment type="caution">
    <text evidence="9">The sequence shown here is derived from an EMBL/GenBank/DDBJ whole genome shotgun (WGS) entry which is preliminary data.</text>
</comment>
<dbReference type="PATRIC" id="fig|1459.3.peg.5744"/>
<dbReference type="InterPro" id="IPR029044">
    <property type="entry name" value="Nucleotide-diphossugar_trans"/>
</dbReference>
<feature type="domain" description="Glycosyltransferase 2-like" evidence="8">
    <location>
        <begin position="7"/>
        <end position="177"/>
    </location>
</feature>
<sequence length="345" mass="39112">MNNPVLTIVVPCYNEEEVLPDTIEQLDGLLEELMDDDLVSDKSKILFVDDGSRDRTWQLIYKQSLNNPQVRGLKLAKNAGHQNALLAGLTAAGKVSDCTVSIDADLQDDIAVIREFILKFREGYDIVYGVRRKRESDTFFKRSTAQGFYKLMKKMGVDLVYNHADFRLMSKCALEELQRYEETNLFLRGIVPLLGFKTANVYYDRKERLAGETKYPLKKMLAFSFEGITSFSVTPIRMVLALGIGSFIISLLFGLYFLGLRYFGETETGWTSLIASIWMLGGLQLTAIGLVGEYIGKIYKETKRRPKFSIEVDAFNLPISRHLIMDGDQDDELADIHFGTLSETN</sequence>
<evidence type="ECO:0000256" key="3">
    <source>
        <dbReference type="ARBA" id="ARBA00022679"/>
    </source>
</evidence>
<evidence type="ECO:0000313" key="9">
    <source>
        <dbReference type="EMBL" id="KON89961.1"/>
    </source>
</evidence>
<organism evidence="9 10">
    <name type="scientific">Sporosarcina globispora</name>
    <name type="common">Bacillus globisporus</name>
    <dbReference type="NCBI Taxonomy" id="1459"/>
    <lineage>
        <taxon>Bacteria</taxon>
        <taxon>Bacillati</taxon>
        <taxon>Bacillota</taxon>
        <taxon>Bacilli</taxon>
        <taxon>Bacillales</taxon>
        <taxon>Caryophanaceae</taxon>
        <taxon>Sporosarcina</taxon>
    </lineage>
</organism>